<evidence type="ECO:0000313" key="3">
    <source>
        <dbReference type="EMBL" id="CAL4959736.1"/>
    </source>
</evidence>
<dbReference type="PANTHER" id="PTHR36361:SF1">
    <property type="entry name" value="PROTEIN APEM9"/>
    <property type="match status" value="1"/>
</dbReference>
<protein>
    <submittedName>
        <fullName evidence="3">Uncharacterized protein</fullName>
    </submittedName>
</protein>
<dbReference type="EMBL" id="OZ075129">
    <property type="protein sequence ID" value="CAL4959736.1"/>
    <property type="molecule type" value="Genomic_DNA"/>
</dbReference>
<gene>
    <name evidence="3" type="ORF">URODEC1_LOCUS43977</name>
</gene>
<dbReference type="PANTHER" id="PTHR36361">
    <property type="entry name" value="PROTEIN APEM9"/>
    <property type="match status" value="1"/>
</dbReference>
<feature type="region of interest" description="Disordered" evidence="1">
    <location>
        <begin position="211"/>
        <end position="239"/>
    </location>
</feature>
<feature type="compositionally biased region" description="Polar residues" evidence="1">
    <location>
        <begin position="221"/>
        <end position="234"/>
    </location>
</feature>
<keyword evidence="2" id="KW-0472">Membrane</keyword>
<sequence>MGASAQELAFWKQIDDAEDYLLGGLFEQAVSTALSVSDQIRTVSLETECDHDKLLDILESAGMVLVQALKELRRTSDMFVQLKKMFGSVASVPSKVFHAGATIQMAAGSGSDLRPIFEDYLAKWRYRNDEVYVLNGGQDSSSNGFVITSVMSSKQYVEVAELYTVTFLSIVSQHIETAISWAEKAELTQQGRQELLKKLYALRSAANKKPSTVEGVKQTAERTVSTSTNGSTPSLHEDAPGTAPVYDSLKKVQVKSTRSSIQHVGNQFDPLFWWFHSVHLKFGKIHTVLPSGKCMLLFLLLFSTIYVLRRKAAGLKR</sequence>
<feature type="transmembrane region" description="Helical" evidence="2">
    <location>
        <begin position="288"/>
        <end position="308"/>
    </location>
</feature>
<accession>A0ABC8ZEX9</accession>
<reference evidence="4" key="1">
    <citation type="submission" date="2024-06" db="EMBL/GenBank/DDBJ databases">
        <authorList>
            <person name="Ryan C."/>
        </authorList>
    </citation>
    <scope>NUCLEOTIDE SEQUENCE [LARGE SCALE GENOMIC DNA]</scope>
</reference>
<keyword evidence="2" id="KW-0812">Transmembrane</keyword>
<evidence type="ECO:0000313" key="4">
    <source>
        <dbReference type="Proteomes" id="UP001497457"/>
    </source>
</evidence>
<name>A0ABC8ZEX9_9POAL</name>
<proteinExistence type="predicted"/>
<organism evidence="3 4">
    <name type="scientific">Urochloa decumbens</name>
    <dbReference type="NCBI Taxonomy" id="240449"/>
    <lineage>
        <taxon>Eukaryota</taxon>
        <taxon>Viridiplantae</taxon>
        <taxon>Streptophyta</taxon>
        <taxon>Embryophyta</taxon>
        <taxon>Tracheophyta</taxon>
        <taxon>Spermatophyta</taxon>
        <taxon>Magnoliopsida</taxon>
        <taxon>Liliopsida</taxon>
        <taxon>Poales</taxon>
        <taxon>Poaceae</taxon>
        <taxon>PACMAD clade</taxon>
        <taxon>Panicoideae</taxon>
        <taxon>Panicodae</taxon>
        <taxon>Paniceae</taxon>
        <taxon>Melinidinae</taxon>
        <taxon>Urochloa</taxon>
    </lineage>
</organism>
<keyword evidence="4" id="KW-1185">Reference proteome</keyword>
<dbReference type="Proteomes" id="UP001497457">
    <property type="component" value="Chromosome 19rd"/>
</dbReference>
<evidence type="ECO:0000256" key="1">
    <source>
        <dbReference type="SAM" id="MobiDB-lite"/>
    </source>
</evidence>
<keyword evidence="2" id="KW-1133">Transmembrane helix</keyword>
<dbReference type="AlphaFoldDB" id="A0ABC8ZEX9"/>
<reference evidence="3 4" key="2">
    <citation type="submission" date="2024-10" db="EMBL/GenBank/DDBJ databases">
        <authorList>
            <person name="Ryan C."/>
        </authorList>
    </citation>
    <scope>NUCLEOTIDE SEQUENCE [LARGE SCALE GENOMIC DNA]</scope>
</reference>
<dbReference type="InterPro" id="IPR034571">
    <property type="entry name" value="APEM9"/>
</dbReference>
<evidence type="ECO:0000256" key="2">
    <source>
        <dbReference type="SAM" id="Phobius"/>
    </source>
</evidence>